<dbReference type="SMART" id="SM00355">
    <property type="entry name" value="ZnF_C2H2"/>
    <property type="match status" value="4"/>
</dbReference>
<dbReference type="Proteomes" id="UP000740883">
    <property type="component" value="Unassembled WGS sequence"/>
</dbReference>
<accession>A0A9P6H216</accession>
<feature type="domain" description="C2H2-type" evidence="3">
    <location>
        <begin position="86"/>
        <end position="109"/>
    </location>
</feature>
<dbReference type="PANTHER" id="PTHR22938:SF0">
    <property type="entry name" value="E3 UBIQUITIN-PROTEIN LIGASE ZNF598"/>
    <property type="match status" value="1"/>
</dbReference>
<dbReference type="InterPro" id="IPR001841">
    <property type="entry name" value="Znf_RING"/>
</dbReference>
<dbReference type="InterPro" id="IPR044288">
    <property type="entry name" value="ZNF598/HEL2"/>
</dbReference>
<dbReference type="AlphaFoldDB" id="A0A9P6H216"/>
<dbReference type="OrthoDB" id="3838338at2759"/>
<dbReference type="EMBL" id="SBJO01000014">
    <property type="protein sequence ID" value="KAF9764628.1"/>
    <property type="molecule type" value="Genomic_DNA"/>
</dbReference>
<keyword evidence="1" id="KW-0479">Metal-binding</keyword>
<organism evidence="4 5">
    <name type="scientific">Nosema granulosis</name>
    <dbReference type="NCBI Taxonomy" id="83296"/>
    <lineage>
        <taxon>Eukaryota</taxon>
        <taxon>Fungi</taxon>
        <taxon>Fungi incertae sedis</taxon>
        <taxon>Microsporidia</taxon>
        <taxon>Nosematidae</taxon>
        <taxon>Nosema</taxon>
    </lineage>
</organism>
<protein>
    <submittedName>
        <fullName evidence="4">E3 ubiquitin-protein ligase hel2</fullName>
    </submittedName>
</protein>
<dbReference type="GO" id="GO:0072344">
    <property type="term" value="P:rescue of stalled ribosome"/>
    <property type="evidence" value="ECO:0007669"/>
    <property type="project" value="InterPro"/>
</dbReference>
<comment type="caution">
    <text evidence="4">The sequence shown here is derived from an EMBL/GenBank/DDBJ whole genome shotgun (WGS) entry which is preliminary data.</text>
</comment>
<dbReference type="PROSITE" id="PS50089">
    <property type="entry name" value="ZF_RING_2"/>
    <property type="match status" value="1"/>
</dbReference>
<evidence type="ECO:0000313" key="4">
    <source>
        <dbReference type="EMBL" id="KAF9764628.1"/>
    </source>
</evidence>
<dbReference type="Pfam" id="PF13920">
    <property type="entry name" value="zf-C3HC4_3"/>
    <property type="match status" value="1"/>
</dbReference>
<sequence length="422" mass="49553">MECLICIADSKAVVEYQCKHKICITCGIRLIFLYNNPNCPLCKQKSSKPVIKILGSKDNQAEYIEDKNVVYQNEECRSKVRGILVLKCKECSYKAKSRYDLNKHYKSHSLFLCNECFENKKEFWWELKTYKVADLKSHKNGKLNENGFKGHVFCVHCNIFLYDERTAIRHCNLTHLQCTICDILGSKYKYYSSFKDLEQHYRNFHYCCTNKLCIQNKCYAFPYKTELLEHLTRFHKENVKFSDIKKQDCCDVAVMDPCFKFNQEIQNRRTIKSNVIDKNMRDYSAIRSTLASSTSAIPDYLNRSIITKMNLNQNTRKAVVSRYTSTNKDEVHKIIESTISKDKTIEDCFDQVSQLITPEVSLKLFKEINFETIQPEVNEKYKEFRKNILFPKFESSIKSPSTKKIETRSIGFKILDLKKGKK</sequence>
<dbReference type="InterPro" id="IPR013087">
    <property type="entry name" value="Znf_C2H2_type"/>
</dbReference>
<dbReference type="PANTHER" id="PTHR22938">
    <property type="entry name" value="ZINC FINGER PROTEIN 598"/>
    <property type="match status" value="1"/>
</dbReference>
<gene>
    <name evidence="4" type="ORF">NGRA_0413</name>
</gene>
<proteinExistence type="predicted"/>
<feature type="domain" description="RING-type" evidence="2">
    <location>
        <begin position="3"/>
        <end position="43"/>
    </location>
</feature>
<keyword evidence="1" id="KW-0863">Zinc-finger</keyword>
<name>A0A9P6H216_9MICR</name>
<dbReference type="GO" id="GO:0043022">
    <property type="term" value="F:ribosome binding"/>
    <property type="evidence" value="ECO:0007669"/>
    <property type="project" value="TreeGrafter"/>
</dbReference>
<dbReference type="GO" id="GO:0008270">
    <property type="term" value="F:zinc ion binding"/>
    <property type="evidence" value="ECO:0007669"/>
    <property type="project" value="UniProtKB-KW"/>
</dbReference>
<dbReference type="GO" id="GO:0016567">
    <property type="term" value="P:protein ubiquitination"/>
    <property type="evidence" value="ECO:0007669"/>
    <property type="project" value="TreeGrafter"/>
</dbReference>
<dbReference type="InterPro" id="IPR013083">
    <property type="entry name" value="Znf_RING/FYVE/PHD"/>
</dbReference>
<dbReference type="Gene3D" id="3.30.40.10">
    <property type="entry name" value="Zinc/RING finger domain, C3HC4 (zinc finger)"/>
    <property type="match status" value="1"/>
</dbReference>
<reference evidence="4 5" key="1">
    <citation type="journal article" date="2020" name="Genome Biol. Evol.">
        <title>Comparative genomics of strictly vertically transmitted, feminizing microsporidia endosymbionts of amphipod crustaceans.</title>
        <authorList>
            <person name="Cormier A."/>
            <person name="Chebbi M.A."/>
            <person name="Giraud I."/>
            <person name="Wattier R."/>
            <person name="Teixeira M."/>
            <person name="Gilbert C."/>
            <person name="Rigaud T."/>
            <person name="Cordaux R."/>
        </authorList>
    </citation>
    <scope>NUCLEOTIDE SEQUENCE [LARGE SCALE GENOMIC DNA]</scope>
    <source>
        <strain evidence="4 5">Ou3-Ou53</strain>
    </source>
</reference>
<evidence type="ECO:0000313" key="5">
    <source>
        <dbReference type="Proteomes" id="UP000740883"/>
    </source>
</evidence>
<evidence type="ECO:0000256" key="1">
    <source>
        <dbReference type="PROSITE-ProRule" id="PRU00042"/>
    </source>
</evidence>
<keyword evidence="1" id="KW-0862">Zinc</keyword>
<dbReference type="SUPFAM" id="SSF57850">
    <property type="entry name" value="RING/U-box"/>
    <property type="match status" value="1"/>
</dbReference>
<keyword evidence="5" id="KW-1185">Reference proteome</keyword>
<evidence type="ECO:0000259" key="2">
    <source>
        <dbReference type="PROSITE" id="PS50089"/>
    </source>
</evidence>
<dbReference type="PROSITE" id="PS50157">
    <property type="entry name" value="ZINC_FINGER_C2H2_2"/>
    <property type="match status" value="1"/>
</dbReference>
<evidence type="ECO:0000259" key="3">
    <source>
        <dbReference type="PROSITE" id="PS50157"/>
    </source>
</evidence>
<dbReference type="GO" id="GO:0061630">
    <property type="term" value="F:ubiquitin protein ligase activity"/>
    <property type="evidence" value="ECO:0007669"/>
    <property type="project" value="InterPro"/>
</dbReference>